<comment type="similarity">
    <text evidence="2">Belongs to the COG7 family.</text>
</comment>
<feature type="region of interest" description="Disordered" evidence="9">
    <location>
        <begin position="519"/>
        <end position="540"/>
    </location>
</feature>
<evidence type="ECO:0000256" key="1">
    <source>
        <dbReference type="ARBA" id="ARBA00004395"/>
    </source>
</evidence>
<dbReference type="GO" id="GO:0006890">
    <property type="term" value="P:retrograde vesicle-mediated transport, Golgi to endoplasmic reticulum"/>
    <property type="evidence" value="ECO:0007669"/>
    <property type="project" value="TreeGrafter"/>
</dbReference>
<evidence type="ECO:0000256" key="5">
    <source>
        <dbReference type="ARBA" id="ARBA00022927"/>
    </source>
</evidence>
<evidence type="ECO:0000256" key="7">
    <source>
        <dbReference type="ARBA" id="ARBA00023136"/>
    </source>
</evidence>
<evidence type="ECO:0000256" key="6">
    <source>
        <dbReference type="ARBA" id="ARBA00023034"/>
    </source>
</evidence>
<evidence type="ECO:0000313" key="10">
    <source>
        <dbReference type="EMBL" id="KAL0486650.1"/>
    </source>
</evidence>
<comment type="subcellular location">
    <subcellularLocation>
        <location evidence="1">Golgi apparatus membrane</location>
        <topology evidence="1">Peripheral membrane protein</topology>
    </subcellularLocation>
</comment>
<evidence type="ECO:0000256" key="4">
    <source>
        <dbReference type="ARBA" id="ARBA00022448"/>
    </source>
</evidence>
<dbReference type="PANTHER" id="PTHR21443">
    <property type="entry name" value="CONSERVED OLIGOMERIC GOLGI COMPLEX COMPONENT 7"/>
    <property type="match status" value="1"/>
</dbReference>
<keyword evidence="11" id="KW-1185">Reference proteome</keyword>
<accession>A0AAW2ZB20</accession>
<evidence type="ECO:0000256" key="9">
    <source>
        <dbReference type="SAM" id="MobiDB-lite"/>
    </source>
</evidence>
<dbReference type="Proteomes" id="UP001431209">
    <property type="component" value="Unassembled WGS sequence"/>
</dbReference>
<evidence type="ECO:0000256" key="8">
    <source>
        <dbReference type="ARBA" id="ARBA00031345"/>
    </source>
</evidence>
<comment type="caution">
    <text evidence="10">The sequence shown here is derived from an EMBL/GenBank/DDBJ whole genome shotgun (WGS) entry which is preliminary data.</text>
</comment>
<dbReference type="GO" id="GO:0006886">
    <property type="term" value="P:intracellular protein transport"/>
    <property type="evidence" value="ECO:0007669"/>
    <property type="project" value="InterPro"/>
</dbReference>
<dbReference type="PANTHER" id="PTHR21443:SF0">
    <property type="entry name" value="CONSERVED OLIGOMERIC GOLGI COMPLEX SUBUNIT 7"/>
    <property type="match status" value="1"/>
</dbReference>
<dbReference type="InterPro" id="IPR019335">
    <property type="entry name" value="COG7"/>
</dbReference>
<evidence type="ECO:0000256" key="2">
    <source>
        <dbReference type="ARBA" id="ARBA00005831"/>
    </source>
</evidence>
<keyword evidence="4" id="KW-0813">Transport</keyword>
<dbReference type="GO" id="GO:0000139">
    <property type="term" value="C:Golgi membrane"/>
    <property type="evidence" value="ECO:0007669"/>
    <property type="project" value="UniProtKB-SubCell"/>
</dbReference>
<organism evidence="10 11">
    <name type="scientific">Acrasis kona</name>
    <dbReference type="NCBI Taxonomy" id="1008807"/>
    <lineage>
        <taxon>Eukaryota</taxon>
        <taxon>Discoba</taxon>
        <taxon>Heterolobosea</taxon>
        <taxon>Tetramitia</taxon>
        <taxon>Eutetramitia</taxon>
        <taxon>Acrasidae</taxon>
        <taxon>Acrasis</taxon>
    </lineage>
</organism>
<sequence>MQSIDVLKQRLQHILNTLSQARTLSVSLQSLDDCFSNINRLLSIQNNDSNEQLVQETGQDASQLLSDVEKSVTYLKEYDVVEKQSLERIDQYRDVLTNKIIAPRFTSCLIQHDMDGANTQIANAEKLGSKSVENIFDEYADKITEPLMSDTLPLTDTFREITYLIEREARYYSKLNVTKLENDSLLWCTNRLLHYLFVTKQNFFNTKLNQEKKDVDHLVSVLYVHAKSFLKNIKSTLFNEYEKPPTDWEQIEKNVFDLFVPIQQTYVTDLEKKNLMEKCVQENIVRKLKDRQINISSNAKTSQLDKSDSIIRIVEESVPPLFSSCTAALERCILFTGAMESQILIRVLNQVFVEYSDTLNKVINFVRSEIQKARQNSRNKKDNKTSLGVKSSSETNIDNDILHLCLKLYEVIASDQSDHGLFLLLKSFEDQTHSSLLQEKHSIDRDRYVHLITQQQPERSKQIQNFFRSLEEVRLPIFTQSKKHFEQLQTNVVTLLNDTLFYAIQQALLEFSIKQKPVEEYQNKQDSDDDSDDDEEELGNESLPASEYMFLIGDYIITLPEKLESLPVTEVQRRTYRICQDTINGMREQIVKKYSKANNPQPWTKFARIQFLSDLDHLKVIFDQIGYQCDEAGVEFFELSKSIVKKSKATSTTSRLKNVSNAVHAENTAPIEVLKHLTITKK</sequence>
<proteinExistence type="inferred from homology"/>
<keyword evidence="6" id="KW-0333">Golgi apparatus</keyword>
<dbReference type="Pfam" id="PF10191">
    <property type="entry name" value="COG7"/>
    <property type="match status" value="1"/>
</dbReference>
<keyword evidence="5" id="KW-0653">Protein transport</keyword>
<feature type="compositionally biased region" description="Acidic residues" evidence="9">
    <location>
        <begin position="527"/>
        <end position="539"/>
    </location>
</feature>
<evidence type="ECO:0000313" key="11">
    <source>
        <dbReference type="Proteomes" id="UP001431209"/>
    </source>
</evidence>
<gene>
    <name evidence="10" type="ORF">AKO1_012068</name>
</gene>
<keyword evidence="7" id="KW-0472">Membrane</keyword>
<reference evidence="10 11" key="1">
    <citation type="submission" date="2024-03" db="EMBL/GenBank/DDBJ databases">
        <title>The Acrasis kona genome and developmental transcriptomes reveal deep origins of eukaryotic multicellular pathways.</title>
        <authorList>
            <person name="Sheikh S."/>
            <person name="Fu C.-J."/>
            <person name="Brown M.W."/>
            <person name="Baldauf S.L."/>
        </authorList>
    </citation>
    <scope>NUCLEOTIDE SEQUENCE [LARGE SCALE GENOMIC DNA]</scope>
    <source>
        <strain evidence="10 11">ATCC MYA-3509</strain>
    </source>
</reference>
<evidence type="ECO:0000256" key="3">
    <source>
        <dbReference type="ARBA" id="ARBA00020984"/>
    </source>
</evidence>
<dbReference type="GO" id="GO:0017119">
    <property type="term" value="C:Golgi transport complex"/>
    <property type="evidence" value="ECO:0007669"/>
    <property type="project" value="InterPro"/>
</dbReference>
<dbReference type="AlphaFoldDB" id="A0AAW2ZB20"/>
<protein>
    <recommendedName>
        <fullName evidence="3">Conserved oligomeric Golgi complex subunit 7</fullName>
    </recommendedName>
    <alternativeName>
        <fullName evidence="8">Component of oligomeric Golgi complex 7</fullName>
    </alternativeName>
</protein>
<dbReference type="EMBL" id="JAOPGA020001253">
    <property type="protein sequence ID" value="KAL0486650.1"/>
    <property type="molecule type" value="Genomic_DNA"/>
</dbReference>
<name>A0AAW2ZB20_9EUKA</name>
<dbReference type="GO" id="GO:0007030">
    <property type="term" value="P:Golgi organization"/>
    <property type="evidence" value="ECO:0007669"/>
    <property type="project" value="TreeGrafter"/>
</dbReference>